<keyword evidence="7 10" id="KW-0648">Protein biosynthesis</keyword>
<dbReference type="Proteomes" id="UP000064201">
    <property type="component" value="Chromosome"/>
</dbReference>
<comment type="similarity">
    <text evidence="2 10 11">Belongs to the class-I aminoacyl-tRNA synthetase family.</text>
</comment>
<evidence type="ECO:0000256" key="5">
    <source>
        <dbReference type="ARBA" id="ARBA00022741"/>
    </source>
</evidence>
<dbReference type="InterPro" id="IPR005148">
    <property type="entry name" value="Arg-tRNA-synth_N"/>
</dbReference>
<dbReference type="GO" id="GO:0005737">
    <property type="term" value="C:cytoplasm"/>
    <property type="evidence" value="ECO:0007669"/>
    <property type="project" value="UniProtKB-SubCell"/>
</dbReference>
<evidence type="ECO:0000256" key="7">
    <source>
        <dbReference type="ARBA" id="ARBA00022917"/>
    </source>
</evidence>
<dbReference type="PANTHER" id="PTHR11956:SF5">
    <property type="entry name" value="ARGININE--TRNA LIGASE, CYTOPLASMIC"/>
    <property type="match status" value="1"/>
</dbReference>
<keyword evidence="4 10" id="KW-0436">Ligase</keyword>
<dbReference type="CDD" id="cd00671">
    <property type="entry name" value="ArgRS_core"/>
    <property type="match status" value="1"/>
</dbReference>
<feature type="domain" description="DALR anticodon binding" evidence="12">
    <location>
        <begin position="465"/>
        <end position="587"/>
    </location>
</feature>
<dbReference type="InterPro" id="IPR001278">
    <property type="entry name" value="Arg-tRNA-ligase"/>
</dbReference>
<evidence type="ECO:0000256" key="2">
    <source>
        <dbReference type="ARBA" id="ARBA00005594"/>
    </source>
</evidence>
<evidence type="ECO:0000256" key="3">
    <source>
        <dbReference type="ARBA" id="ARBA00022490"/>
    </source>
</evidence>
<dbReference type="Pfam" id="PF00750">
    <property type="entry name" value="tRNA-synt_1d"/>
    <property type="match status" value="2"/>
</dbReference>
<evidence type="ECO:0000256" key="10">
    <source>
        <dbReference type="HAMAP-Rule" id="MF_00123"/>
    </source>
</evidence>
<dbReference type="GO" id="GO:0004814">
    <property type="term" value="F:arginine-tRNA ligase activity"/>
    <property type="evidence" value="ECO:0007669"/>
    <property type="project" value="UniProtKB-UniRule"/>
</dbReference>
<evidence type="ECO:0000256" key="8">
    <source>
        <dbReference type="ARBA" id="ARBA00023146"/>
    </source>
</evidence>
<comment type="subunit">
    <text evidence="10">Monomer.</text>
</comment>
<dbReference type="SUPFAM" id="SSF52374">
    <property type="entry name" value="Nucleotidylyl transferase"/>
    <property type="match status" value="1"/>
</dbReference>
<dbReference type="GO" id="GO:0006420">
    <property type="term" value="P:arginyl-tRNA aminoacylation"/>
    <property type="evidence" value="ECO:0007669"/>
    <property type="project" value="UniProtKB-UniRule"/>
</dbReference>
<dbReference type="InterPro" id="IPR036695">
    <property type="entry name" value="Arg-tRNA-synth_N_sf"/>
</dbReference>
<comment type="catalytic activity">
    <reaction evidence="9 10">
        <text>tRNA(Arg) + L-arginine + ATP = L-arginyl-tRNA(Arg) + AMP + diphosphate</text>
        <dbReference type="Rhea" id="RHEA:20301"/>
        <dbReference type="Rhea" id="RHEA-COMP:9658"/>
        <dbReference type="Rhea" id="RHEA-COMP:9673"/>
        <dbReference type="ChEBI" id="CHEBI:30616"/>
        <dbReference type="ChEBI" id="CHEBI:32682"/>
        <dbReference type="ChEBI" id="CHEBI:33019"/>
        <dbReference type="ChEBI" id="CHEBI:78442"/>
        <dbReference type="ChEBI" id="CHEBI:78513"/>
        <dbReference type="ChEBI" id="CHEBI:456215"/>
        <dbReference type="EC" id="6.1.1.19"/>
    </reaction>
</comment>
<dbReference type="InterPro" id="IPR014729">
    <property type="entry name" value="Rossmann-like_a/b/a_fold"/>
</dbReference>
<evidence type="ECO:0000256" key="9">
    <source>
        <dbReference type="ARBA" id="ARBA00049339"/>
    </source>
</evidence>
<dbReference type="SUPFAM" id="SSF55190">
    <property type="entry name" value="Arginyl-tRNA synthetase (ArgRS), N-terminal 'additional' domain"/>
    <property type="match status" value="1"/>
</dbReference>
<dbReference type="STRING" id="106634.TVD_01590"/>
<protein>
    <recommendedName>
        <fullName evidence="10">Arginine--tRNA ligase</fullName>
        <ecNumber evidence="10">6.1.1.19</ecNumber>
    </recommendedName>
    <alternativeName>
        <fullName evidence="10">Arginyl-tRNA synthetase</fullName>
        <shortName evidence="10">ArgRS</shortName>
    </alternativeName>
</protein>
<sequence>MKDTLTEALAAALETLVAEGRVPADHGVEVQVTRARDREHGDFAANLAMQLARPAKSKPRDLAEALCAAMPEVPGLAGTEIAGPGFINFRLAADARTLVLGRVATQGDDFGRSSVGGGRPVQVEFVSANPTGPLHVGHGRGAAFGATVADLLDFCGFDVTREYYVNDAGRQMNILAASVWLRYLEQHGVQVPFPANGYKGDYIHPVAETLTAQIGEQGVHPAEAVTRDLPADEPDGGDKETFIDAVIARARELLGETLYRKVFDCGLNAILDDIRDDLRAFGVEYQCWFSERSLADSGAIDAAVEDLQARGALYEQDGALWFRSTDYGDDKDRVVRRENGDYTYFASDIAYHREKFQRGFERVINIWGADHHGYVPRVRAALQALGLDPGRLDVLLVQFAILYRGGERLPMSTRAGQFVTLRELRDEVGSDAARFFYVQRRCDQHLDFDLDLAKSQSNDNPMYYIQYAHARIASVLRTAAERGHAPAAADAAGLSTRLTEPQEDDLLDRLDRFPEVIAAAAEACEPHQIAQYLRELAAGFHAYYNAVPFLNADDPDVIGARLALLTGARQVLHNGLRLLGVTAPERM</sequence>
<name>A0A0G3G5N7_9GAMM</name>
<dbReference type="SMART" id="SM01016">
    <property type="entry name" value="Arg_tRNA_synt_N"/>
    <property type="match status" value="1"/>
</dbReference>
<evidence type="ECO:0000313" key="14">
    <source>
        <dbReference type="EMBL" id="AKJ94141.1"/>
    </source>
</evidence>
<dbReference type="Pfam" id="PF05746">
    <property type="entry name" value="DALR_1"/>
    <property type="match status" value="1"/>
</dbReference>
<keyword evidence="8 10" id="KW-0030">Aminoacyl-tRNA synthetase</keyword>
<dbReference type="RefSeq" id="WP_047250636.1">
    <property type="nucleotide sequence ID" value="NZ_CP011367.1"/>
</dbReference>
<dbReference type="SUPFAM" id="SSF47323">
    <property type="entry name" value="Anticodon-binding domain of a subclass of class I aminoacyl-tRNA synthetases"/>
    <property type="match status" value="1"/>
</dbReference>
<proteinExistence type="inferred from homology"/>
<dbReference type="NCBIfam" id="TIGR00456">
    <property type="entry name" value="argS"/>
    <property type="match status" value="1"/>
</dbReference>
<evidence type="ECO:0000256" key="6">
    <source>
        <dbReference type="ARBA" id="ARBA00022840"/>
    </source>
</evidence>
<dbReference type="Gene3D" id="3.30.1360.70">
    <property type="entry name" value="Arginyl tRNA synthetase N-terminal domain"/>
    <property type="match status" value="1"/>
</dbReference>
<dbReference type="OrthoDB" id="9803211at2"/>
<dbReference type="InterPro" id="IPR035684">
    <property type="entry name" value="ArgRS_core"/>
</dbReference>
<dbReference type="InterPro" id="IPR009080">
    <property type="entry name" value="tRNAsynth_Ia_anticodon-bd"/>
</dbReference>
<dbReference type="Pfam" id="PF03485">
    <property type="entry name" value="Arg_tRNA_synt_N"/>
    <property type="match status" value="1"/>
</dbReference>
<dbReference type="InterPro" id="IPR008909">
    <property type="entry name" value="DALR_anticod-bd"/>
</dbReference>
<dbReference type="FunFam" id="1.10.730.10:FF:000008">
    <property type="entry name" value="Arginine--tRNA ligase"/>
    <property type="match status" value="1"/>
</dbReference>
<keyword evidence="6 10" id="KW-0067">ATP-binding</keyword>
<dbReference type="PROSITE" id="PS00178">
    <property type="entry name" value="AA_TRNA_LIGASE_I"/>
    <property type="match status" value="1"/>
</dbReference>
<organism evidence="14 15">
    <name type="scientific">Thioalkalivibrio versutus</name>
    <dbReference type="NCBI Taxonomy" id="106634"/>
    <lineage>
        <taxon>Bacteria</taxon>
        <taxon>Pseudomonadati</taxon>
        <taxon>Pseudomonadota</taxon>
        <taxon>Gammaproteobacteria</taxon>
        <taxon>Chromatiales</taxon>
        <taxon>Ectothiorhodospiraceae</taxon>
        <taxon>Thioalkalivibrio</taxon>
    </lineage>
</organism>
<comment type="subcellular location">
    <subcellularLocation>
        <location evidence="1 10">Cytoplasm</location>
    </subcellularLocation>
</comment>
<dbReference type="PRINTS" id="PR01038">
    <property type="entry name" value="TRNASYNTHARG"/>
</dbReference>
<dbReference type="SMART" id="SM00836">
    <property type="entry name" value="DALR_1"/>
    <property type="match status" value="1"/>
</dbReference>
<gene>
    <name evidence="10 14" type="primary">argS</name>
    <name evidence="14" type="ORF">TVD_01590</name>
</gene>
<evidence type="ECO:0000256" key="4">
    <source>
        <dbReference type="ARBA" id="ARBA00022598"/>
    </source>
</evidence>
<keyword evidence="3 10" id="KW-0963">Cytoplasm</keyword>
<reference evidence="14 15" key="1">
    <citation type="submission" date="2015-04" db="EMBL/GenBank/DDBJ databases">
        <title>Complete Sequence for the Genome of the Thioalkalivibrio versutus D301.</title>
        <authorList>
            <person name="Mu T."/>
            <person name="Zhou J."/>
            <person name="Xu X."/>
        </authorList>
    </citation>
    <scope>NUCLEOTIDE SEQUENCE [LARGE SCALE GENOMIC DNA]</scope>
    <source>
        <strain evidence="14 15">D301</strain>
    </source>
</reference>
<feature type="domain" description="Arginyl tRNA synthetase N-terminal" evidence="13">
    <location>
        <begin position="3"/>
        <end position="91"/>
    </location>
</feature>
<dbReference type="EMBL" id="CP011367">
    <property type="protein sequence ID" value="AKJ94141.1"/>
    <property type="molecule type" value="Genomic_DNA"/>
</dbReference>
<dbReference type="PATRIC" id="fig|106634.4.peg.324"/>
<evidence type="ECO:0000256" key="11">
    <source>
        <dbReference type="RuleBase" id="RU363038"/>
    </source>
</evidence>
<dbReference type="KEGG" id="tvr:TVD_01590"/>
<dbReference type="Gene3D" id="3.40.50.620">
    <property type="entry name" value="HUPs"/>
    <property type="match status" value="1"/>
</dbReference>
<dbReference type="InterPro" id="IPR001412">
    <property type="entry name" value="aa-tRNA-synth_I_CS"/>
</dbReference>
<dbReference type="AlphaFoldDB" id="A0A0G3G5N7"/>
<evidence type="ECO:0000259" key="13">
    <source>
        <dbReference type="SMART" id="SM01016"/>
    </source>
</evidence>
<feature type="short sequence motif" description="'HIGH' region" evidence="10">
    <location>
        <begin position="128"/>
        <end position="138"/>
    </location>
</feature>
<evidence type="ECO:0000259" key="12">
    <source>
        <dbReference type="SMART" id="SM00836"/>
    </source>
</evidence>
<evidence type="ECO:0000256" key="1">
    <source>
        <dbReference type="ARBA" id="ARBA00004496"/>
    </source>
</evidence>
<dbReference type="GO" id="GO:0005524">
    <property type="term" value="F:ATP binding"/>
    <property type="evidence" value="ECO:0007669"/>
    <property type="project" value="UniProtKB-UniRule"/>
</dbReference>
<keyword evidence="5 10" id="KW-0547">Nucleotide-binding</keyword>
<dbReference type="PANTHER" id="PTHR11956">
    <property type="entry name" value="ARGINYL-TRNA SYNTHETASE"/>
    <property type="match status" value="1"/>
</dbReference>
<evidence type="ECO:0000313" key="15">
    <source>
        <dbReference type="Proteomes" id="UP000064201"/>
    </source>
</evidence>
<dbReference type="EC" id="6.1.1.19" evidence="10"/>
<keyword evidence="15" id="KW-1185">Reference proteome</keyword>
<accession>A0A0G3G5N7</accession>
<dbReference type="Gene3D" id="1.10.730.10">
    <property type="entry name" value="Isoleucyl-tRNA Synthetase, Domain 1"/>
    <property type="match status" value="1"/>
</dbReference>
<dbReference type="HAMAP" id="MF_00123">
    <property type="entry name" value="Arg_tRNA_synth"/>
    <property type="match status" value="1"/>
</dbReference>
<dbReference type="CDD" id="cd07956">
    <property type="entry name" value="Anticodon_Ia_Arg"/>
    <property type="match status" value="1"/>
</dbReference>